<dbReference type="AlphaFoldDB" id="A0A1Q9D2M1"/>
<keyword evidence="2" id="KW-1185">Reference proteome</keyword>
<organism evidence="1 2">
    <name type="scientific">Symbiodinium microadriaticum</name>
    <name type="common">Dinoflagellate</name>
    <name type="synonym">Zooxanthella microadriatica</name>
    <dbReference type="NCBI Taxonomy" id="2951"/>
    <lineage>
        <taxon>Eukaryota</taxon>
        <taxon>Sar</taxon>
        <taxon>Alveolata</taxon>
        <taxon>Dinophyceae</taxon>
        <taxon>Suessiales</taxon>
        <taxon>Symbiodiniaceae</taxon>
        <taxon>Symbiodinium</taxon>
    </lineage>
</organism>
<proteinExistence type="predicted"/>
<sequence length="78" mass="8617">MAVVVSDAKQAPVAKVMPESKTVDLVDSDDDIAVVECSIVPAQTAKKELALKKEIKAKALRPPRRTYDSERMSLWSNF</sequence>
<evidence type="ECO:0000313" key="1">
    <source>
        <dbReference type="EMBL" id="OLP89385.1"/>
    </source>
</evidence>
<reference evidence="1 2" key="1">
    <citation type="submission" date="2016-02" db="EMBL/GenBank/DDBJ databases">
        <title>Genome analysis of coral dinoflagellate symbionts highlights evolutionary adaptations to a symbiotic lifestyle.</title>
        <authorList>
            <person name="Aranda M."/>
            <person name="Li Y."/>
            <person name="Liew Y.J."/>
            <person name="Baumgarten S."/>
            <person name="Simakov O."/>
            <person name="Wilson M."/>
            <person name="Piel J."/>
            <person name="Ashoor H."/>
            <person name="Bougouffa S."/>
            <person name="Bajic V.B."/>
            <person name="Ryu T."/>
            <person name="Ravasi T."/>
            <person name="Bayer T."/>
            <person name="Micklem G."/>
            <person name="Kim H."/>
            <person name="Bhak J."/>
            <person name="Lajeunesse T.C."/>
            <person name="Voolstra C.R."/>
        </authorList>
    </citation>
    <scope>NUCLEOTIDE SEQUENCE [LARGE SCALE GENOMIC DNA]</scope>
    <source>
        <strain evidence="1 2">CCMP2467</strain>
    </source>
</reference>
<protein>
    <submittedName>
        <fullName evidence="1">Uncharacterized protein</fullName>
    </submittedName>
</protein>
<dbReference type="EMBL" id="LSRX01000763">
    <property type="protein sequence ID" value="OLP89385.1"/>
    <property type="molecule type" value="Genomic_DNA"/>
</dbReference>
<evidence type="ECO:0000313" key="2">
    <source>
        <dbReference type="Proteomes" id="UP000186817"/>
    </source>
</evidence>
<dbReference type="Proteomes" id="UP000186817">
    <property type="component" value="Unassembled WGS sequence"/>
</dbReference>
<gene>
    <name evidence="1" type="ORF">AK812_SmicGene29166</name>
</gene>
<accession>A0A1Q9D2M1</accession>
<name>A0A1Q9D2M1_SYMMI</name>
<comment type="caution">
    <text evidence="1">The sequence shown here is derived from an EMBL/GenBank/DDBJ whole genome shotgun (WGS) entry which is preliminary data.</text>
</comment>